<name>A0A8H5JXT8_9HYPO</name>
<proteinExistence type="predicted"/>
<feature type="compositionally biased region" description="Polar residues" evidence="1">
    <location>
        <begin position="239"/>
        <end position="253"/>
    </location>
</feature>
<dbReference type="EMBL" id="JAAOAO010000107">
    <property type="protein sequence ID" value="KAF5562571.1"/>
    <property type="molecule type" value="Genomic_DNA"/>
</dbReference>
<protein>
    <recommendedName>
        <fullName evidence="4">Fungal N-terminal domain-containing protein</fullName>
    </recommendedName>
</protein>
<reference evidence="2 3" key="1">
    <citation type="submission" date="2020-05" db="EMBL/GenBank/DDBJ databases">
        <title>Identification and distribution of gene clusters putatively required for synthesis of sphingolipid metabolism inhibitors in phylogenetically diverse species of the filamentous fungus Fusarium.</title>
        <authorList>
            <person name="Kim H.-S."/>
            <person name="Busman M."/>
            <person name="Brown D.W."/>
            <person name="Divon H."/>
            <person name="Uhlig S."/>
            <person name="Proctor R.H."/>
        </authorList>
    </citation>
    <scope>NUCLEOTIDE SEQUENCE [LARGE SCALE GENOMIC DNA]</scope>
    <source>
        <strain evidence="2 3">NRRL 25196</strain>
    </source>
</reference>
<gene>
    <name evidence="2" type="ORF">FNAPI_3145</name>
</gene>
<evidence type="ECO:0008006" key="4">
    <source>
        <dbReference type="Google" id="ProtNLM"/>
    </source>
</evidence>
<dbReference type="Proteomes" id="UP000574317">
    <property type="component" value="Unassembled WGS sequence"/>
</dbReference>
<organism evidence="2 3">
    <name type="scientific">Fusarium napiforme</name>
    <dbReference type="NCBI Taxonomy" id="42672"/>
    <lineage>
        <taxon>Eukaryota</taxon>
        <taxon>Fungi</taxon>
        <taxon>Dikarya</taxon>
        <taxon>Ascomycota</taxon>
        <taxon>Pezizomycotina</taxon>
        <taxon>Sordariomycetes</taxon>
        <taxon>Hypocreomycetidae</taxon>
        <taxon>Hypocreales</taxon>
        <taxon>Nectriaceae</taxon>
        <taxon>Fusarium</taxon>
        <taxon>Fusarium fujikuroi species complex</taxon>
    </lineage>
</organism>
<keyword evidence="3" id="KW-1185">Reference proteome</keyword>
<dbReference type="AlphaFoldDB" id="A0A8H5JXT8"/>
<feature type="compositionally biased region" description="Polar residues" evidence="1">
    <location>
        <begin position="270"/>
        <end position="303"/>
    </location>
</feature>
<comment type="caution">
    <text evidence="2">The sequence shown here is derived from an EMBL/GenBank/DDBJ whole genome shotgun (WGS) entry which is preliminary data.</text>
</comment>
<accession>A0A8H5JXT8</accession>
<feature type="region of interest" description="Disordered" evidence="1">
    <location>
        <begin position="233"/>
        <end position="303"/>
    </location>
</feature>
<evidence type="ECO:0000313" key="3">
    <source>
        <dbReference type="Proteomes" id="UP000574317"/>
    </source>
</evidence>
<evidence type="ECO:0000313" key="2">
    <source>
        <dbReference type="EMBL" id="KAF5562571.1"/>
    </source>
</evidence>
<sequence>MLPQVSLGEYSRTLKVLQFSLSFPGIQIAVDGLSVAAYCIAVTQSADQTYKIISEFIRDCKDAKSDLAAVGQELSTLIRTLTQLKDLVPDGSDFVDSELTNNTKRDIRDIVSSCLVVASDIENVLSGYEGKLAALSWATRGKRKVATAKVLLETNPRALSLAVDTITLATAQNIKQDTANILDDTTYMRGDIQDLIVRIRNLEEMVADKDPDDPRKYVLMRYLNDLSSVAGSVCDMSSRPATPESNTNETEPPSSIPLIPERISRARTDVSFTTESMSSSTNNQRTSSPIRGNSKLSYARTSSRQLLPPKLSPLSRGFRGFTLSPDGTKLLWRDKRYMLLDISLGEIKDIDPRPPRFSLSSLSSVTNFIVGTIKVEILTTDASLLLASVNTAAGRFWMFGDSSTGEWTRQMGCPDPLTPCCILPLSQNCALFVQQTGGDGASIVKVVKITDPEGKPKLVCKSGFLPGSREVKKGLFMFSHIAQTITAIQHVERSAILYTWKLHKDWLTDSDLTTDPTRQVQEPRKLLLPEYDGSDEIAIVGIVPGSSMRVLAMRFTDAHPEPFTITGQDLSSHHSEPWQPYSLAHGRRSYSFSRTYAMGHIMISEDRKLMQTKSSVAYGVVIRETDSMHAIQLIARKPDEWNTFSPNFDHWVHMGKDTRSGEKKPRIYIDKFELRWPEQYYKT</sequence>
<evidence type="ECO:0000256" key="1">
    <source>
        <dbReference type="SAM" id="MobiDB-lite"/>
    </source>
</evidence>